<reference evidence="10 11" key="1">
    <citation type="journal article" date="2015" name="Genome Biol. Evol.">
        <title>Phylogenomic analyses indicate that early fungi evolved digesting cell walls of algal ancestors of land plants.</title>
        <authorList>
            <person name="Chang Y."/>
            <person name="Wang S."/>
            <person name="Sekimoto S."/>
            <person name="Aerts A.L."/>
            <person name="Choi C."/>
            <person name="Clum A."/>
            <person name="LaButti K.M."/>
            <person name="Lindquist E.A."/>
            <person name="Yee Ngan C."/>
            <person name="Ohm R.A."/>
            <person name="Salamov A.A."/>
            <person name="Grigoriev I.V."/>
            <person name="Spatafora J.W."/>
            <person name="Berbee M.L."/>
        </authorList>
    </citation>
    <scope>NUCLEOTIDE SEQUENCE [LARGE SCALE GENOMIC DNA]</scope>
    <source>
        <strain evidence="10 11">JEL478</strain>
    </source>
</reference>
<dbReference type="SUPFAM" id="SSF48452">
    <property type="entry name" value="TPR-like"/>
    <property type="match status" value="1"/>
</dbReference>
<dbReference type="InterPro" id="IPR011990">
    <property type="entry name" value="TPR-like_helical_dom_sf"/>
</dbReference>
<name>A0A139APV2_GONPJ</name>
<evidence type="ECO:0000256" key="4">
    <source>
        <dbReference type="ARBA" id="ARBA00022723"/>
    </source>
</evidence>
<dbReference type="InterPro" id="IPR046341">
    <property type="entry name" value="SET_dom_sf"/>
</dbReference>
<feature type="domain" description="MYND-type" evidence="9">
    <location>
        <begin position="287"/>
        <end position="327"/>
    </location>
</feature>
<accession>A0A139APV2</accession>
<dbReference type="EMBL" id="KQ965741">
    <property type="protein sequence ID" value="KXS18766.1"/>
    <property type="molecule type" value="Genomic_DNA"/>
</dbReference>
<keyword evidence="4" id="KW-0479">Metal-binding</keyword>
<evidence type="ECO:0008006" key="12">
    <source>
        <dbReference type="Google" id="ProtNLM"/>
    </source>
</evidence>
<evidence type="ECO:0000313" key="11">
    <source>
        <dbReference type="Proteomes" id="UP000070544"/>
    </source>
</evidence>
<protein>
    <recommendedName>
        <fullName evidence="12">SET domain-containing protein</fullName>
    </recommendedName>
</protein>
<evidence type="ECO:0000256" key="3">
    <source>
        <dbReference type="ARBA" id="ARBA00022691"/>
    </source>
</evidence>
<keyword evidence="6" id="KW-0862">Zinc</keyword>
<dbReference type="PANTHER" id="PTHR46165">
    <property type="entry name" value="SET AND MYND DOMAIN-CONTAINING PROTEIN 4"/>
    <property type="match status" value="1"/>
</dbReference>
<keyword evidence="3" id="KW-0949">S-adenosyl-L-methionine</keyword>
<evidence type="ECO:0000259" key="8">
    <source>
        <dbReference type="PROSITE" id="PS50280"/>
    </source>
</evidence>
<dbReference type="Gene3D" id="1.25.40.10">
    <property type="entry name" value="Tetratricopeptide repeat domain"/>
    <property type="match status" value="2"/>
</dbReference>
<dbReference type="SUPFAM" id="SSF82199">
    <property type="entry name" value="SET domain"/>
    <property type="match status" value="1"/>
</dbReference>
<keyword evidence="5 7" id="KW-0863">Zinc-finger</keyword>
<feature type="domain" description="SET" evidence="8">
    <location>
        <begin position="246"/>
        <end position="530"/>
    </location>
</feature>
<evidence type="ECO:0000259" key="9">
    <source>
        <dbReference type="PROSITE" id="PS50865"/>
    </source>
</evidence>
<dbReference type="PROSITE" id="PS50865">
    <property type="entry name" value="ZF_MYND_2"/>
    <property type="match status" value="1"/>
</dbReference>
<dbReference type="PROSITE" id="PS50280">
    <property type="entry name" value="SET"/>
    <property type="match status" value="1"/>
</dbReference>
<dbReference type="GO" id="GO:0032259">
    <property type="term" value="P:methylation"/>
    <property type="evidence" value="ECO:0007669"/>
    <property type="project" value="UniProtKB-KW"/>
</dbReference>
<dbReference type="GO" id="GO:0005737">
    <property type="term" value="C:cytoplasm"/>
    <property type="evidence" value="ECO:0007669"/>
    <property type="project" value="TreeGrafter"/>
</dbReference>
<dbReference type="Pfam" id="PF01753">
    <property type="entry name" value="zf-MYND"/>
    <property type="match status" value="1"/>
</dbReference>
<dbReference type="SUPFAM" id="SSF144232">
    <property type="entry name" value="HIT/MYND zinc finger-like"/>
    <property type="match status" value="1"/>
</dbReference>
<proteinExistence type="predicted"/>
<evidence type="ECO:0000256" key="1">
    <source>
        <dbReference type="ARBA" id="ARBA00022603"/>
    </source>
</evidence>
<sequence>MLSAIDDVLDVKRAWKVWVESVQHTVNDRTVLEDRIKALRSAIAGRGDDLVRIFNSREGSRSLKVPTGSKSLARAQGIRERANAAYADTRWMEALSLYTEALAVAPSDSNEHALALSDRSATLNELQKLEECLQDIDRALNLPEHARTVVLTAKLLKRRATYLLSSPSPGIKICGATPRQHPSITALEEALALLTVAAPKDSEAAKWMKRIETDLKETKRTIMRDKRQPWTPNTSKSTTARRTLDAGVRVERTPFAGRGLISTKPLSPPLAILEEPPYAALSVSDTCSYCLHDLPLNPIPCKLCSSEMYCGGPCQVAAWEAWHHVECELAVGGLGVSAFLRVAPPHVRLGLRGFWRWRAEMSHGEKAPAPTDDSALDLTPQWTSLWTGLSELVSQLNAASSLDLNHPDLLFESALAAAVVAEISPEPLLEPHRQPPHESAAASAEIALTMSMLRALRNTMAVKRVVRTQEGESSADEYERHVGSAVYLFGSMANHSCVPNAVATFVDGANLTLRLVKPVQSGSEVTISYGPTDTRIPSREVRRQILQDKWDFCCRCGACETERSSTFPNPRASFKCTRFPKCQYPVPETNRTCPSCGEKLNMDLRQQVLARAIPMSNPSMTSLPSLLAAHRDLSLILHPANLVLARLSDRIGRLYAERKELSLAWPFVWASAQVVGQVFGQRSLEYCREVVKLCAIAFGFVGSQKSARGSTESGQTRTDVPLPTRLLLDNLLAEGLSLFETLHNITAVNVKTKVRLGERLTLEEEDVRDLTRMTEFSS</sequence>
<dbReference type="GO" id="GO:0008270">
    <property type="term" value="F:zinc ion binding"/>
    <property type="evidence" value="ECO:0007669"/>
    <property type="project" value="UniProtKB-KW"/>
</dbReference>
<dbReference type="PANTHER" id="PTHR46165:SF2">
    <property type="entry name" value="SET AND MYND DOMAIN-CONTAINING PROTEIN 4"/>
    <property type="match status" value="1"/>
</dbReference>
<dbReference type="GO" id="GO:0008168">
    <property type="term" value="F:methyltransferase activity"/>
    <property type="evidence" value="ECO:0007669"/>
    <property type="project" value="UniProtKB-KW"/>
</dbReference>
<dbReference type="GO" id="GO:0042826">
    <property type="term" value="F:histone deacetylase binding"/>
    <property type="evidence" value="ECO:0007669"/>
    <property type="project" value="TreeGrafter"/>
</dbReference>
<dbReference type="Proteomes" id="UP000070544">
    <property type="component" value="Unassembled WGS sequence"/>
</dbReference>
<dbReference type="Gene3D" id="6.10.140.2220">
    <property type="match status" value="1"/>
</dbReference>
<dbReference type="GO" id="GO:0005634">
    <property type="term" value="C:nucleus"/>
    <property type="evidence" value="ECO:0007669"/>
    <property type="project" value="TreeGrafter"/>
</dbReference>
<dbReference type="OrthoDB" id="2141288at2759"/>
<keyword evidence="2" id="KW-0808">Transferase</keyword>
<dbReference type="InterPro" id="IPR052097">
    <property type="entry name" value="SET-MYND_domain_protein"/>
</dbReference>
<keyword evidence="11" id="KW-1185">Reference proteome</keyword>
<dbReference type="CDD" id="cd20071">
    <property type="entry name" value="SET_SMYD"/>
    <property type="match status" value="1"/>
</dbReference>
<keyword evidence="1" id="KW-0489">Methyltransferase</keyword>
<dbReference type="PROSITE" id="PS01360">
    <property type="entry name" value="ZF_MYND_1"/>
    <property type="match status" value="1"/>
</dbReference>
<gene>
    <name evidence="10" type="ORF">M427DRAFT_53695</name>
</gene>
<dbReference type="InterPro" id="IPR001214">
    <property type="entry name" value="SET_dom"/>
</dbReference>
<dbReference type="InterPro" id="IPR002893">
    <property type="entry name" value="Znf_MYND"/>
</dbReference>
<organism evidence="10 11">
    <name type="scientific">Gonapodya prolifera (strain JEL478)</name>
    <name type="common">Monoblepharis prolifera</name>
    <dbReference type="NCBI Taxonomy" id="1344416"/>
    <lineage>
        <taxon>Eukaryota</taxon>
        <taxon>Fungi</taxon>
        <taxon>Fungi incertae sedis</taxon>
        <taxon>Chytridiomycota</taxon>
        <taxon>Chytridiomycota incertae sedis</taxon>
        <taxon>Monoblepharidomycetes</taxon>
        <taxon>Monoblepharidales</taxon>
        <taxon>Gonapodyaceae</taxon>
        <taxon>Gonapodya</taxon>
    </lineage>
</organism>
<dbReference type="AlphaFoldDB" id="A0A139APV2"/>
<dbReference type="Gene3D" id="2.170.270.10">
    <property type="entry name" value="SET domain"/>
    <property type="match status" value="1"/>
</dbReference>
<evidence type="ECO:0000313" key="10">
    <source>
        <dbReference type="EMBL" id="KXS18766.1"/>
    </source>
</evidence>
<evidence type="ECO:0000256" key="7">
    <source>
        <dbReference type="PROSITE-ProRule" id="PRU00134"/>
    </source>
</evidence>
<dbReference type="STRING" id="1344416.A0A139APV2"/>
<evidence type="ECO:0000256" key="2">
    <source>
        <dbReference type="ARBA" id="ARBA00022679"/>
    </source>
</evidence>
<evidence type="ECO:0000256" key="5">
    <source>
        <dbReference type="ARBA" id="ARBA00022771"/>
    </source>
</evidence>
<dbReference type="Pfam" id="PF00856">
    <property type="entry name" value="SET"/>
    <property type="match status" value="1"/>
</dbReference>
<evidence type="ECO:0000256" key="6">
    <source>
        <dbReference type="ARBA" id="ARBA00022833"/>
    </source>
</evidence>